<sequence>MSSYAVDSKRAGLRSTGIVNEVREWEERDGKRRPSEAQARDEATGMPLWQVEVVYKQTTFGRESMTTGVVELGCPHRPVLAEFVPVEFVDLTVEVRVNKAGGLSEMWRADRLVDEGKPATGQPSGSANGSASGSSGQGSKAA</sequence>
<dbReference type="EMBL" id="BAAARE010000021">
    <property type="protein sequence ID" value="GAA2497029.1"/>
    <property type="molecule type" value="Genomic_DNA"/>
</dbReference>
<feature type="region of interest" description="Disordered" evidence="1">
    <location>
        <begin position="109"/>
        <end position="142"/>
    </location>
</feature>
<reference evidence="2 3" key="1">
    <citation type="journal article" date="2019" name="Int. J. Syst. Evol. Microbiol.">
        <title>The Global Catalogue of Microorganisms (GCM) 10K type strain sequencing project: providing services to taxonomists for standard genome sequencing and annotation.</title>
        <authorList>
            <consortium name="The Broad Institute Genomics Platform"/>
            <consortium name="The Broad Institute Genome Sequencing Center for Infectious Disease"/>
            <person name="Wu L."/>
            <person name="Ma J."/>
        </authorList>
    </citation>
    <scope>NUCLEOTIDE SEQUENCE [LARGE SCALE GENOMIC DNA]</scope>
    <source>
        <strain evidence="2 3">JCM 16259</strain>
    </source>
</reference>
<organism evidence="2 3">
    <name type="scientific">Terrabacter carboxydivorans</name>
    <dbReference type="NCBI Taxonomy" id="619730"/>
    <lineage>
        <taxon>Bacteria</taxon>
        <taxon>Bacillati</taxon>
        <taxon>Actinomycetota</taxon>
        <taxon>Actinomycetes</taxon>
        <taxon>Micrococcales</taxon>
        <taxon>Intrasporangiaceae</taxon>
        <taxon>Terrabacter</taxon>
    </lineage>
</organism>
<accession>A0ABN3M7S7</accession>
<keyword evidence="3" id="KW-1185">Reference proteome</keyword>
<gene>
    <name evidence="2" type="ORF">GCM10009858_39110</name>
</gene>
<evidence type="ECO:0000313" key="2">
    <source>
        <dbReference type="EMBL" id="GAA2497029.1"/>
    </source>
</evidence>
<dbReference type="Proteomes" id="UP001500730">
    <property type="component" value="Unassembled WGS sequence"/>
</dbReference>
<feature type="compositionally biased region" description="Low complexity" evidence="1">
    <location>
        <begin position="124"/>
        <end position="142"/>
    </location>
</feature>
<comment type="caution">
    <text evidence="2">The sequence shown here is derived from an EMBL/GenBank/DDBJ whole genome shotgun (WGS) entry which is preliminary data.</text>
</comment>
<evidence type="ECO:0000313" key="3">
    <source>
        <dbReference type="Proteomes" id="UP001500730"/>
    </source>
</evidence>
<evidence type="ECO:0000256" key="1">
    <source>
        <dbReference type="SAM" id="MobiDB-lite"/>
    </source>
</evidence>
<dbReference type="RefSeq" id="WP_344256751.1">
    <property type="nucleotide sequence ID" value="NZ_BAAARE010000021.1"/>
</dbReference>
<proteinExistence type="predicted"/>
<name>A0ABN3M7S7_9MICO</name>
<protein>
    <submittedName>
        <fullName evidence="2">Uncharacterized protein</fullName>
    </submittedName>
</protein>